<dbReference type="AlphaFoldDB" id="A0A1G9PRV4"/>
<evidence type="ECO:0000313" key="2">
    <source>
        <dbReference type="Proteomes" id="UP000199555"/>
    </source>
</evidence>
<name>A0A1G9PRV4_9RHOB</name>
<dbReference type="InterPro" id="IPR038573">
    <property type="entry name" value="BrnT_sf"/>
</dbReference>
<accession>A0A1G9PRV4</accession>
<gene>
    <name evidence="1" type="ORF">SAMN04487971_1803</name>
</gene>
<protein>
    <submittedName>
        <fullName evidence="1">Uncharacterized protein</fullName>
    </submittedName>
</protein>
<dbReference type="RefSeq" id="WP_090757612.1">
    <property type="nucleotide sequence ID" value="NZ_FNGE01000080.1"/>
</dbReference>
<reference evidence="2" key="1">
    <citation type="submission" date="2016-10" db="EMBL/GenBank/DDBJ databases">
        <authorList>
            <person name="Varghese N."/>
            <person name="Submissions S."/>
        </authorList>
    </citation>
    <scope>NUCLEOTIDE SEQUENCE [LARGE SCALE GENOMIC DNA]</scope>
    <source>
        <strain evidence="2">CGMCC 1.7655</strain>
    </source>
</reference>
<dbReference type="InterPro" id="IPR007460">
    <property type="entry name" value="BrnT_toxin"/>
</dbReference>
<proteinExistence type="predicted"/>
<dbReference type="Proteomes" id="UP000199555">
    <property type="component" value="Unassembled WGS sequence"/>
</dbReference>
<dbReference type="EMBL" id="FNGE01000080">
    <property type="protein sequence ID" value="SDM01181.1"/>
    <property type="molecule type" value="Genomic_DNA"/>
</dbReference>
<dbReference type="OrthoDB" id="9798158at2"/>
<dbReference type="Gene3D" id="3.10.450.530">
    <property type="entry name" value="Ribonuclease toxin, BrnT, of type II toxin-antitoxin system"/>
    <property type="match status" value="1"/>
</dbReference>
<dbReference type="Pfam" id="PF04365">
    <property type="entry name" value="BrnT_toxin"/>
    <property type="match status" value="1"/>
</dbReference>
<sequence>MKVAGFDWDEGNWPKCGKHGVSRAEIEEVFTRTPAVLADPFPEEARMRAIGKSAAGRYVFVVFMLREIDGQTKLRPISARYMHEKEIAHYEGTS</sequence>
<organism evidence="1 2">
    <name type="scientific">Paracoccus chinensis</name>
    <dbReference type="NCBI Taxonomy" id="525640"/>
    <lineage>
        <taxon>Bacteria</taxon>
        <taxon>Pseudomonadati</taxon>
        <taxon>Pseudomonadota</taxon>
        <taxon>Alphaproteobacteria</taxon>
        <taxon>Rhodobacterales</taxon>
        <taxon>Paracoccaceae</taxon>
        <taxon>Paracoccus</taxon>
    </lineage>
</organism>
<evidence type="ECO:0000313" key="1">
    <source>
        <dbReference type="EMBL" id="SDM01181.1"/>
    </source>
</evidence>
<dbReference type="STRING" id="525640.SAMN04487971_1803"/>
<keyword evidence="2" id="KW-1185">Reference proteome</keyword>